<evidence type="ECO:0000313" key="14">
    <source>
        <dbReference type="EMBL" id="MBB5335404.1"/>
    </source>
</evidence>
<evidence type="ECO:0000256" key="8">
    <source>
        <dbReference type="ARBA" id="ARBA00047645"/>
    </source>
</evidence>
<dbReference type="Pfam" id="PF22521">
    <property type="entry name" value="HypF_C_2"/>
    <property type="match status" value="1"/>
</dbReference>
<dbReference type="Gene3D" id="3.30.420.40">
    <property type="match status" value="1"/>
</dbReference>
<dbReference type="Pfam" id="PF01300">
    <property type="entry name" value="Sua5_yciO_yrdC"/>
    <property type="match status" value="1"/>
</dbReference>
<keyword evidence="6" id="KW-0863">Zinc-finger</keyword>
<name>A0A840URE7_9FIRM</name>
<evidence type="ECO:0000256" key="2">
    <source>
        <dbReference type="ARBA" id="ARBA00005614"/>
    </source>
</evidence>
<comment type="similarity">
    <text evidence="3 10">Belongs to the carbamoyltransferase HypF family.</text>
</comment>
<evidence type="ECO:0000256" key="6">
    <source>
        <dbReference type="ARBA" id="ARBA00022771"/>
    </source>
</evidence>
<dbReference type="Pfam" id="PF17788">
    <property type="entry name" value="HypF_C"/>
    <property type="match status" value="1"/>
</dbReference>
<evidence type="ECO:0000256" key="7">
    <source>
        <dbReference type="ARBA" id="ARBA00022833"/>
    </source>
</evidence>
<dbReference type="Gene3D" id="3.30.110.120">
    <property type="match status" value="1"/>
</dbReference>
<dbReference type="SUPFAM" id="SSF53067">
    <property type="entry name" value="Actin-like ATPase domain"/>
    <property type="match status" value="1"/>
</dbReference>
<comment type="pathway">
    <text evidence="1">Protein modification; [NiFe] hydrogenase maturation.</text>
</comment>
<dbReference type="InterPro" id="IPR006070">
    <property type="entry name" value="Sua5-like_dom"/>
</dbReference>
<proteinExistence type="inferred from homology"/>
<comment type="caution">
    <text evidence="14">The sequence shown here is derived from an EMBL/GenBank/DDBJ whole genome shotgun (WGS) entry which is preliminary data.</text>
</comment>
<dbReference type="AlphaFoldDB" id="A0A840URE7"/>
<evidence type="ECO:0000256" key="1">
    <source>
        <dbReference type="ARBA" id="ARBA00004711"/>
    </source>
</evidence>
<dbReference type="InterPro" id="IPR051060">
    <property type="entry name" value="Carbamoyltrans_HypF-like"/>
</dbReference>
<keyword evidence="11" id="KW-0378">Hydrolase</keyword>
<keyword evidence="4" id="KW-0436">Ligase</keyword>
<dbReference type="GO" id="GO:0003998">
    <property type="term" value="F:acylphosphatase activity"/>
    <property type="evidence" value="ECO:0007669"/>
    <property type="project" value="UniProtKB-EC"/>
</dbReference>
<evidence type="ECO:0000259" key="13">
    <source>
        <dbReference type="PROSITE" id="PS51163"/>
    </source>
</evidence>
<dbReference type="RefSeq" id="WP_183859349.1">
    <property type="nucleotide sequence ID" value="NZ_JACHFH010000004.1"/>
</dbReference>
<dbReference type="PIRSF" id="PIRSF006256">
    <property type="entry name" value="CMPcnvr_hdrg_mat"/>
    <property type="match status" value="1"/>
</dbReference>
<dbReference type="Gene3D" id="3.30.420.360">
    <property type="match status" value="1"/>
</dbReference>
<dbReference type="GO" id="GO:0008270">
    <property type="term" value="F:zinc ion binding"/>
    <property type="evidence" value="ECO:0007669"/>
    <property type="project" value="UniProtKB-KW"/>
</dbReference>
<dbReference type="EMBL" id="JACHFH010000004">
    <property type="protein sequence ID" value="MBB5335404.1"/>
    <property type="molecule type" value="Genomic_DNA"/>
</dbReference>
<dbReference type="PROSITE" id="PS51163">
    <property type="entry name" value="YRDC"/>
    <property type="match status" value="1"/>
</dbReference>
<dbReference type="PANTHER" id="PTHR42959:SF1">
    <property type="entry name" value="CARBAMOYLTRANSFERASE HYPF"/>
    <property type="match status" value="1"/>
</dbReference>
<dbReference type="SUPFAM" id="SSF54975">
    <property type="entry name" value="Acylphosphatase/BLUF domain-like"/>
    <property type="match status" value="1"/>
</dbReference>
<dbReference type="InterPro" id="IPR043129">
    <property type="entry name" value="ATPase_NBD"/>
</dbReference>
<keyword evidence="7" id="KW-0862">Zinc</keyword>
<dbReference type="PANTHER" id="PTHR42959">
    <property type="entry name" value="CARBAMOYLTRANSFERASE"/>
    <property type="match status" value="1"/>
</dbReference>
<feature type="domain" description="Acylphosphatase-like" evidence="12">
    <location>
        <begin position="4"/>
        <end position="91"/>
    </location>
</feature>
<dbReference type="InterPro" id="IPR017945">
    <property type="entry name" value="DHBP_synth_RibB-like_a/b_dom"/>
</dbReference>
<evidence type="ECO:0000256" key="10">
    <source>
        <dbReference type="PIRNR" id="PIRNR006256"/>
    </source>
</evidence>
<dbReference type="UniPathway" id="UPA00335"/>
<dbReference type="InterPro" id="IPR036046">
    <property type="entry name" value="Acylphosphatase-like_dom_sf"/>
</dbReference>
<dbReference type="NCBIfam" id="TIGR00143">
    <property type="entry name" value="hypF"/>
    <property type="match status" value="1"/>
</dbReference>
<feature type="active site" evidence="11">
    <location>
        <position position="37"/>
    </location>
</feature>
<keyword evidence="5" id="KW-0479">Metal-binding</keyword>
<feature type="active site" evidence="11">
    <location>
        <position position="19"/>
    </location>
</feature>
<accession>A0A840URE7</accession>
<dbReference type="Pfam" id="PF00708">
    <property type="entry name" value="Acylphosphatase"/>
    <property type="match status" value="1"/>
</dbReference>
<evidence type="ECO:0000256" key="4">
    <source>
        <dbReference type="ARBA" id="ARBA00022598"/>
    </source>
</evidence>
<organism evidence="14 15">
    <name type="scientific">Pectinatus brassicae</name>
    <dbReference type="NCBI Taxonomy" id="862415"/>
    <lineage>
        <taxon>Bacteria</taxon>
        <taxon>Bacillati</taxon>
        <taxon>Bacillota</taxon>
        <taxon>Negativicutes</taxon>
        <taxon>Selenomonadales</taxon>
        <taxon>Selenomonadaceae</taxon>
        <taxon>Pectinatus</taxon>
    </lineage>
</organism>
<dbReference type="InterPro" id="IPR055128">
    <property type="entry name" value="HypF_C_2"/>
</dbReference>
<dbReference type="GO" id="GO:0016743">
    <property type="term" value="F:carboxyl- or carbamoyltransferase activity"/>
    <property type="evidence" value="ECO:0007669"/>
    <property type="project" value="UniProtKB-UniRule"/>
</dbReference>
<protein>
    <recommendedName>
        <fullName evidence="10">Carbamoyltransferase</fullName>
        <ecNumber evidence="10">6.2.-.-</ecNumber>
    </recommendedName>
</protein>
<dbReference type="GO" id="GO:0003725">
    <property type="term" value="F:double-stranded RNA binding"/>
    <property type="evidence" value="ECO:0007669"/>
    <property type="project" value="InterPro"/>
</dbReference>
<dbReference type="PROSITE" id="PS00150">
    <property type="entry name" value="ACYLPHOSPHATASE_1"/>
    <property type="match status" value="1"/>
</dbReference>
<evidence type="ECO:0000256" key="3">
    <source>
        <dbReference type="ARBA" id="ARBA00008097"/>
    </source>
</evidence>
<dbReference type="GO" id="GO:0051604">
    <property type="term" value="P:protein maturation"/>
    <property type="evidence" value="ECO:0007669"/>
    <property type="project" value="TreeGrafter"/>
</dbReference>
<comment type="catalytic activity">
    <reaction evidence="8 11">
        <text>an acyl phosphate + H2O = a carboxylate + phosphate + H(+)</text>
        <dbReference type="Rhea" id="RHEA:14965"/>
        <dbReference type="ChEBI" id="CHEBI:15377"/>
        <dbReference type="ChEBI" id="CHEBI:15378"/>
        <dbReference type="ChEBI" id="CHEBI:29067"/>
        <dbReference type="ChEBI" id="CHEBI:43474"/>
        <dbReference type="ChEBI" id="CHEBI:59918"/>
        <dbReference type="EC" id="3.6.1.7"/>
    </reaction>
</comment>
<dbReference type="GO" id="GO:0016874">
    <property type="term" value="F:ligase activity"/>
    <property type="evidence" value="ECO:0007669"/>
    <property type="project" value="UniProtKB-UniRule"/>
</dbReference>
<evidence type="ECO:0000256" key="9">
    <source>
        <dbReference type="ARBA" id="ARBA00048220"/>
    </source>
</evidence>
<evidence type="ECO:0000256" key="5">
    <source>
        <dbReference type="ARBA" id="ARBA00022723"/>
    </source>
</evidence>
<dbReference type="Gene3D" id="3.90.870.50">
    <property type="match status" value="1"/>
</dbReference>
<evidence type="ECO:0000256" key="11">
    <source>
        <dbReference type="PROSITE-ProRule" id="PRU00520"/>
    </source>
</evidence>
<reference evidence="14 15" key="1">
    <citation type="submission" date="2020-08" db="EMBL/GenBank/DDBJ databases">
        <title>Genomic Encyclopedia of Type Strains, Phase IV (KMG-IV): sequencing the most valuable type-strain genomes for metagenomic binning, comparative biology and taxonomic classification.</title>
        <authorList>
            <person name="Goeker M."/>
        </authorList>
    </citation>
    <scope>NUCLEOTIDE SEQUENCE [LARGE SCALE GENOMIC DNA]</scope>
    <source>
        <strain evidence="14 15">DSM 24661</strain>
    </source>
</reference>
<dbReference type="InterPro" id="IPR011125">
    <property type="entry name" value="Znf_HypF"/>
</dbReference>
<dbReference type="SUPFAM" id="SSF55821">
    <property type="entry name" value="YrdC/RibB"/>
    <property type="match status" value="1"/>
</dbReference>
<evidence type="ECO:0000313" key="15">
    <source>
        <dbReference type="Proteomes" id="UP000559117"/>
    </source>
</evidence>
<feature type="domain" description="YrdC-like" evidence="13">
    <location>
        <begin position="203"/>
        <end position="387"/>
    </location>
</feature>
<comment type="catalytic activity">
    <reaction evidence="9">
        <text>C-terminal L-cysteinyl-[HypE protein] + carbamoyl phosphate + ATP + H2O = C-terminal S-carboxamide-L-cysteinyl-[HypE protein] + AMP + phosphate + diphosphate + H(+)</text>
        <dbReference type="Rhea" id="RHEA:55636"/>
        <dbReference type="Rhea" id="RHEA-COMP:14247"/>
        <dbReference type="Rhea" id="RHEA-COMP:14392"/>
        <dbReference type="ChEBI" id="CHEBI:15377"/>
        <dbReference type="ChEBI" id="CHEBI:15378"/>
        <dbReference type="ChEBI" id="CHEBI:30616"/>
        <dbReference type="ChEBI" id="CHEBI:33019"/>
        <dbReference type="ChEBI" id="CHEBI:43474"/>
        <dbReference type="ChEBI" id="CHEBI:58228"/>
        <dbReference type="ChEBI" id="CHEBI:76913"/>
        <dbReference type="ChEBI" id="CHEBI:139126"/>
        <dbReference type="ChEBI" id="CHEBI:456215"/>
    </reaction>
</comment>
<gene>
    <name evidence="14" type="ORF">HNR32_000525</name>
</gene>
<evidence type="ECO:0000259" key="12">
    <source>
        <dbReference type="PROSITE" id="PS51160"/>
    </source>
</evidence>
<sequence length="757" mass="84453">MKTRLSLRVRGIVQGVGFRPFIYRLVQAITATGFVFNDDDGVFIEIQADKAELDKFLREIKTKLPPAALISEMVVKDIPIKANETVFIIKPSPPAVERKAYISPDLAICEDCKREILDKDDRRYLYPFTNCTNCGPRFSIVKDIPYDRKNTTMNEFIMCKKCQKEYQNPLDRRFHAQPNACADCGPQYSLLDKNGKAVVVDNKLILQSVHQLLKTGKIVAVKGIGGYHLVCDAYNEQAAQNLRSRKRRFDKALAVMAGSMTAIEKLCTVSAKEKELLQSPAAPIVLLAKKNTYNLADSVAPDNEYLGIMLPYAPIHCLLLKNEDVFVMTSANITEEPIAYKNDDALTRLNDIADYFLIHNRIINTRIDDSVVRVINNETTYIRRSRGFAPSPLLCNLNISKKIVFAAGSQLKNTFCFLKDNKAFISHHIGDLANKAANDAYKEAIEHYKNIFFLQPHIAACDMHPEYFSSKYAHKLSLPIIAVQHHHAHIASVLAENEIKDKVIGISLDGTGYGDDGNLWGGEFFVCDCASYERRGHFSYLPLPGGSKAIKEPWRIAVYLLDELYGKKAAEKAPDLWNMLPDNWPLAVQIAKSGFNTPLSSSAGRLFDAAAAVLGIRSSINYEGQAAIELEQLSAAYRGKVLPYMIKNTAGIYQVDMLETFAALMENNVSVNKKAADFHMTMARAIYDMAAKLQKETGLDKLVLSGGVFQNITLVKLLFELLADKFTIYMNRKVPANDGGLSLGQAVIASNCYKKVI</sequence>
<dbReference type="InterPro" id="IPR001792">
    <property type="entry name" value="Acylphosphatase-like_dom"/>
</dbReference>
<dbReference type="PROSITE" id="PS51160">
    <property type="entry name" value="ACYLPHOSPHATASE_3"/>
    <property type="match status" value="1"/>
</dbReference>
<dbReference type="Proteomes" id="UP000559117">
    <property type="component" value="Unassembled WGS sequence"/>
</dbReference>
<dbReference type="InterPro" id="IPR041440">
    <property type="entry name" value="HypF_C"/>
</dbReference>
<dbReference type="InterPro" id="IPR017968">
    <property type="entry name" value="Acylphosphatase_CS"/>
</dbReference>
<dbReference type="FunFam" id="3.30.420.40:FF:000124">
    <property type="entry name" value="Carbamoyltransferase HypF"/>
    <property type="match status" value="1"/>
</dbReference>
<keyword evidence="15" id="KW-1185">Reference proteome</keyword>
<dbReference type="EC" id="6.2.-.-" evidence="10"/>
<comment type="similarity">
    <text evidence="2">Belongs to the acylphosphatase family.</text>
</comment>
<dbReference type="Pfam" id="PF07503">
    <property type="entry name" value="zf-HYPF"/>
    <property type="match status" value="2"/>
</dbReference>
<dbReference type="InterPro" id="IPR004421">
    <property type="entry name" value="Carbamoyltransferase_HypF"/>
</dbReference>